<protein>
    <submittedName>
        <fullName evidence="7">GTP-binding protein</fullName>
    </submittedName>
</protein>
<dbReference type="Proteomes" id="UP000615026">
    <property type="component" value="Unassembled WGS sequence"/>
</dbReference>
<proteinExistence type="predicted"/>
<evidence type="ECO:0000313" key="7">
    <source>
        <dbReference type="EMBL" id="MBE9068442.1"/>
    </source>
</evidence>
<dbReference type="Pfam" id="PF05128">
    <property type="entry name" value="DUF697"/>
    <property type="match status" value="1"/>
</dbReference>
<evidence type="ECO:0000256" key="4">
    <source>
        <dbReference type="ARBA" id="ARBA00023136"/>
    </source>
</evidence>
<evidence type="ECO:0000256" key="5">
    <source>
        <dbReference type="SAM" id="Phobius"/>
    </source>
</evidence>
<dbReference type="Gene3D" id="3.40.50.300">
    <property type="entry name" value="P-loop containing nucleotide triphosphate hydrolases"/>
    <property type="match status" value="1"/>
</dbReference>
<keyword evidence="8" id="KW-1185">Reference proteome</keyword>
<evidence type="ECO:0000256" key="2">
    <source>
        <dbReference type="ARBA" id="ARBA00022692"/>
    </source>
</evidence>
<dbReference type="InterPro" id="IPR027417">
    <property type="entry name" value="P-loop_NTPase"/>
</dbReference>
<comment type="caution">
    <text evidence="7">The sequence shown here is derived from an EMBL/GenBank/DDBJ whole genome shotgun (WGS) entry which is preliminary data.</text>
</comment>
<reference evidence="7" key="1">
    <citation type="submission" date="2020-10" db="EMBL/GenBank/DDBJ databases">
        <authorList>
            <person name="Castelo-Branco R."/>
            <person name="Eusebio N."/>
            <person name="Adriana R."/>
            <person name="Vieira A."/>
            <person name="Brugerolle De Fraissinette N."/>
            <person name="Rezende De Castro R."/>
            <person name="Schneider M.P."/>
            <person name="Vasconcelos V."/>
            <person name="Leao P.N."/>
        </authorList>
    </citation>
    <scope>NUCLEOTIDE SEQUENCE</scope>
    <source>
        <strain evidence="7">LEGE 11479</strain>
    </source>
</reference>
<keyword evidence="4 5" id="KW-0472">Membrane</keyword>
<dbReference type="GO" id="GO:0016020">
    <property type="term" value="C:membrane"/>
    <property type="evidence" value="ECO:0007669"/>
    <property type="project" value="UniProtKB-SubCell"/>
</dbReference>
<comment type="subcellular location">
    <subcellularLocation>
        <location evidence="1">Membrane</location>
        <topology evidence="1">Multi-pass membrane protein</topology>
    </subcellularLocation>
</comment>
<dbReference type="SUPFAM" id="SSF52540">
    <property type="entry name" value="P-loop containing nucleoside triphosphate hydrolases"/>
    <property type="match status" value="1"/>
</dbReference>
<keyword evidence="2 5" id="KW-0812">Transmembrane</keyword>
<dbReference type="InterPro" id="IPR021147">
    <property type="entry name" value="DUF697"/>
</dbReference>
<dbReference type="CDD" id="cd00880">
    <property type="entry name" value="Era_like"/>
    <property type="match status" value="1"/>
</dbReference>
<dbReference type="PANTHER" id="PTHR42714:SF2">
    <property type="entry name" value="TRNA MODIFICATION GTPASE GTPBP3, MITOCHONDRIAL"/>
    <property type="match status" value="1"/>
</dbReference>
<dbReference type="GO" id="GO:0030488">
    <property type="term" value="P:tRNA methylation"/>
    <property type="evidence" value="ECO:0007669"/>
    <property type="project" value="TreeGrafter"/>
</dbReference>
<organism evidence="7 8">
    <name type="scientific">Leptolyngbya cf. ectocarpi LEGE 11479</name>
    <dbReference type="NCBI Taxonomy" id="1828722"/>
    <lineage>
        <taxon>Bacteria</taxon>
        <taxon>Bacillati</taxon>
        <taxon>Cyanobacteriota</taxon>
        <taxon>Cyanophyceae</taxon>
        <taxon>Leptolyngbyales</taxon>
        <taxon>Leptolyngbyaceae</taxon>
        <taxon>Leptolyngbya group</taxon>
        <taxon>Leptolyngbya</taxon>
    </lineage>
</organism>
<dbReference type="AlphaFoldDB" id="A0A928ZVW9"/>
<sequence>MRRPLIIAIVVLVFLGVMLWLISTLGTLYAGLSNLNPWVAQAITTLVLLLLLAALGVIGYYGWLFLRPRVQPPPVPKTTDEAAVAHLQSLDQQLSQIEDEVARQALVERAKTVTHAFEQQRLQLVIVGSGSMGKTSLANALMGEMAGKTAVTKGTTTQQQDYRVAIPAIDGEIILSDSPGLLDAGGMDQASRELAAQADLLLYVVDNDLHRAQYEILMQLLAVGKRTLVVLNKIDLYADDEVELLLTKLRQRLGQQLEAQDVVAIAAHPSDHPPFIQPLIDRIITILRAEGRDLIANNILLQSQRLSLEARQLLSQQRQQQADVIIDRYQWIGAGVLAATPLPVIDMLATAAVNTQMVVELGQVYGIAVSIEDARTLAISLAKTRGSLRLA</sequence>
<dbReference type="GO" id="GO:0005829">
    <property type="term" value="C:cytosol"/>
    <property type="evidence" value="ECO:0007669"/>
    <property type="project" value="TreeGrafter"/>
</dbReference>
<gene>
    <name evidence="7" type="ORF">IQ260_17455</name>
</gene>
<evidence type="ECO:0000313" key="8">
    <source>
        <dbReference type="Proteomes" id="UP000615026"/>
    </source>
</evidence>
<dbReference type="InterPro" id="IPR006073">
    <property type="entry name" value="GTP-bd"/>
</dbReference>
<feature type="domain" description="G" evidence="6">
    <location>
        <begin position="124"/>
        <end position="233"/>
    </location>
</feature>
<dbReference type="GO" id="GO:0005525">
    <property type="term" value="F:GTP binding"/>
    <property type="evidence" value="ECO:0007669"/>
    <property type="project" value="InterPro"/>
</dbReference>
<evidence type="ECO:0000256" key="1">
    <source>
        <dbReference type="ARBA" id="ARBA00004141"/>
    </source>
</evidence>
<dbReference type="Pfam" id="PF01926">
    <property type="entry name" value="MMR_HSR1"/>
    <property type="match status" value="1"/>
</dbReference>
<keyword evidence="3 5" id="KW-1133">Transmembrane helix</keyword>
<dbReference type="PANTHER" id="PTHR42714">
    <property type="entry name" value="TRNA MODIFICATION GTPASE GTPBP3"/>
    <property type="match status" value="1"/>
</dbReference>
<dbReference type="RefSeq" id="WP_193994388.1">
    <property type="nucleotide sequence ID" value="NZ_JADEXP010000169.1"/>
</dbReference>
<dbReference type="GO" id="GO:0002098">
    <property type="term" value="P:tRNA wobble uridine modification"/>
    <property type="evidence" value="ECO:0007669"/>
    <property type="project" value="TreeGrafter"/>
</dbReference>
<feature type="transmembrane region" description="Helical" evidence="5">
    <location>
        <begin position="38"/>
        <end position="63"/>
    </location>
</feature>
<feature type="non-terminal residue" evidence="7">
    <location>
        <position position="391"/>
    </location>
</feature>
<evidence type="ECO:0000259" key="6">
    <source>
        <dbReference type="Pfam" id="PF01926"/>
    </source>
</evidence>
<feature type="transmembrane region" description="Helical" evidence="5">
    <location>
        <begin position="7"/>
        <end position="32"/>
    </location>
</feature>
<dbReference type="EMBL" id="JADEXP010000169">
    <property type="protein sequence ID" value="MBE9068442.1"/>
    <property type="molecule type" value="Genomic_DNA"/>
</dbReference>
<evidence type="ECO:0000256" key="3">
    <source>
        <dbReference type="ARBA" id="ARBA00022989"/>
    </source>
</evidence>
<name>A0A928ZVW9_LEPEC</name>
<accession>A0A928ZVW9</accession>